<name>A0A2U8IB08_9GAMM</name>
<sequence>MRLICFLYAGGRASVLAFELASRLPPQARTNLQHLFLTDSHAPNCLRLQNLDNRSFFEELRQLDGRTAEVLDNRELMSLLLLMLSADFTLIENHQPQSVNMLDTDITPLAGDSDDGVIIDAVADWIRFTRGSFEMHVLSGDHFFLRLLLCFIAEVSQIWPAERASPACLRWRAQIIVR</sequence>
<evidence type="ECO:0000313" key="4">
    <source>
        <dbReference type="Proteomes" id="UP000261875"/>
    </source>
</evidence>
<organism evidence="3 4">
    <name type="scientific">Candidatus Fukatsuia symbiotica</name>
    <dbReference type="NCBI Taxonomy" id="1878942"/>
    <lineage>
        <taxon>Bacteria</taxon>
        <taxon>Pseudomonadati</taxon>
        <taxon>Pseudomonadota</taxon>
        <taxon>Gammaproteobacteria</taxon>
        <taxon>Enterobacterales</taxon>
        <taxon>Yersiniaceae</taxon>
        <taxon>Candidatus Fukatsuia</taxon>
    </lineage>
</organism>
<proteinExistence type="inferred from homology"/>
<dbReference type="Pfam" id="PF00975">
    <property type="entry name" value="Thioesterase"/>
    <property type="match status" value="1"/>
</dbReference>
<evidence type="ECO:0000313" key="3">
    <source>
        <dbReference type="EMBL" id="AWK15524.1"/>
    </source>
</evidence>
<keyword evidence="4" id="KW-1185">Reference proteome</keyword>
<dbReference type="InterPro" id="IPR001031">
    <property type="entry name" value="Thioesterase"/>
</dbReference>
<dbReference type="KEGG" id="fsm:CCS41_13925"/>
<accession>A0A2U8IB08</accession>
<dbReference type="RefSeq" id="WP_119797836.1">
    <property type="nucleotide sequence ID" value="NZ_CP021660.1"/>
</dbReference>
<comment type="similarity">
    <text evidence="1">Belongs to the thioesterase family.</text>
</comment>
<dbReference type="OrthoDB" id="8480037at2"/>
<dbReference type="EMBL" id="CP021660">
    <property type="protein sequence ID" value="AWK15524.1"/>
    <property type="molecule type" value="Genomic_DNA"/>
</dbReference>
<keyword evidence="3" id="KW-0614">Plasmid</keyword>
<evidence type="ECO:0000256" key="1">
    <source>
        <dbReference type="ARBA" id="ARBA00007169"/>
    </source>
</evidence>
<dbReference type="InterPro" id="IPR029058">
    <property type="entry name" value="AB_hydrolase_fold"/>
</dbReference>
<gene>
    <name evidence="3" type="ORF">CCS41_13925</name>
</gene>
<evidence type="ECO:0000259" key="2">
    <source>
        <dbReference type="Pfam" id="PF00975"/>
    </source>
</evidence>
<dbReference type="Gene3D" id="3.40.50.1820">
    <property type="entry name" value="alpha/beta hydrolase"/>
    <property type="match status" value="1"/>
</dbReference>
<dbReference type="InterPro" id="IPR012223">
    <property type="entry name" value="TEII"/>
</dbReference>
<reference evidence="3 4" key="1">
    <citation type="submission" date="2017-05" db="EMBL/GenBank/DDBJ databases">
        <title>Genome sequence of Candidatus Fukatsuia symbiotica and Candidatus Hamiltonella defensa from Acyrthosiphon pisum strain 5D.</title>
        <authorList>
            <person name="Patel V.A."/>
            <person name="Chevignon G."/>
            <person name="Russell J.A."/>
            <person name="Oliver K.M."/>
        </authorList>
    </citation>
    <scope>NUCLEOTIDE SEQUENCE [LARGE SCALE GENOMIC DNA]</scope>
    <source>
        <strain evidence="3 4">5D</strain>
        <plasmid evidence="4">p5d_fsymbiotica-1</plasmid>
    </source>
</reference>
<dbReference type="Proteomes" id="UP000261875">
    <property type="component" value="Plasmid p5D_Fsymbiotica-1"/>
</dbReference>
<geneLocation type="plasmid" evidence="4">
    <name>p5d_fsymbiotica-1</name>
</geneLocation>
<feature type="domain" description="Thioesterase" evidence="2">
    <location>
        <begin position="15"/>
        <end position="145"/>
    </location>
</feature>
<protein>
    <recommendedName>
        <fullName evidence="2">Thioesterase domain-containing protein</fullName>
    </recommendedName>
</protein>
<dbReference type="AlphaFoldDB" id="A0A2U8IB08"/>
<dbReference type="PANTHER" id="PTHR11487:SF0">
    <property type="entry name" value="S-ACYL FATTY ACID SYNTHASE THIOESTERASE, MEDIUM CHAIN"/>
    <property type="match status" value="1"/>
</dbReference>
<dbReference type="SUPFAM" id="SSF53474">
    <property type="entry name" value="alpha/beta-Hydrolases"/>
    <property type="match status" value="1"/>
</dbReference>
<dbReference type="GO" id="GO:0008610">
    <property type="term" value="P:lipid biosynthetic process"/>
    <property type="evidence" value="ECO:0007669"/>
    <property type="project" value="TreeGrafter"/>
</dbReference>
<dbReference type="PANTHER" id="PTHR11487">
    <property type="entry name" value="THIOESTERASE"/>
    <property type="match status" value="1"/>
</dbReference>